<evidence type="ECO:0000313" key="4">
    <source>
        <dbReference type="EMBL" id="KAL1507895.1"/>
    </source>
</evidence>
<evidence type="ECO:0000313" key="5">
    <source>
        <dbReference type="Proteomes" id="UP001515480"/>
    </source>
</evidence>
<dbReference type="PANTHER" id="PTHR11062:SF117">
    <property type="entry name" value="XYLOGLUCAN-SPECIFIC GALACTURONOSYLTRANSFERASE 1"/>
    <property type="match status" value="1"/>
</dbReference>
<keyword evidence="5" id="KW-1185">Reference proteome</keyword>
<comment type="similarity">
    <text evidence="1">Belongs to the glycosyltransferase 47 family.</text>
</comment>
<sequence length="476" mass="54311">MAHVSSRSLLSLVLLLFPPSTTSLFSCEDAPECASMEQLECHRRVRADELSLLSHPCPRSCGFCCVSAPRVYIYPDEEFERGSRKLPPLPLRFANGSRVAPHSFLADQGLLKVIHDNLQPMLTSQPSRADVFFAFITPYGPPYHEYTPSDHAEMDAMGSPNMSYIPNYMRLRLKRQCAVVHEPNLEWTRRLTHLTPANARRHFVLAETPPELCHLEPEFRSRRIPSQMARLLLQLDVDNLHSRSTRRKLQIPYVSSIRWSRALEMSGARPPWQRPRTAIERPLRVAFTGSLNGRPQSIYVRTRLVEQCRRHPGCEAQVETQYPGGFRQHTDPYAVRGALRESNNMAVALALKARSVFCLEPQGFSPPRKSTIDSILLGCIPVMFYSSLELEQLLPFHFAPWRLNASLNFRPRFLKENPSFDVLDALEQISDERIHRMQQTIAEHAHTLVYDTDGTWKGGAVEQVLRALMPKSHDCA</sequence>
<dbReference type="InterPro" id="IPR040911">
    <property type="entry name" value="Exostosin_GT47"/>
</dbReference>
<evidence type="ECO:0000259" key="3">
    <source>
        <dbReference type="Pfam" id="PF03016"/>
    </source>
</evidence>
<proteinExistence type="inferred from homology"/>
<dbReference type="EMBL" id="JBGBPQ010000017">
    <property type="protein sequence ID" value="KAL1507895.1"/>
    <property type="molecule type" value="Genomic_DNA"/>
</dbReference>
<dbReference type="PROSITE" id="PS51257">
    <property type="entry name" value="PROKAR_LIPOPROTEIN"/>
    <property type="match status" value="1"/>
</dbReference>
<keyword evidence="2" id="KW-0732">Signal</keyword>
<organism evidence="4 5">
    <name type="scientific">Prymnesium parvum</name>
    <name type="common">Toxic golden alga</name>
    <dbReference type="NCBI Taxonomy" id="97485"/>
    <lineage>
        <taxon>Eukaryota</taxon>
        <taxon>Haptista</taxon>
        <taxon>Haptophyta</taxon>
        <taxon>Prymnesiophyceae</taxon>
        <taxon>Prymnesiales</taxon>
        <taxon>Prymnesiaceae</taxon>
        <taxon>Prymnesium</taxon>
    </lineage>
</organism>
<evidence type="ECO:0000256" key="1">
    <source>
        <dbReference type="ARBA" id="ARBA00010271"/>
    </source>
</evidence>
<dbReference type="AlphaFoldDB" id="A0AB34IVE8"/>
<dbReference type="PANTHER" id="PTHR11062">
    <property type="entry name" value="EXOSTOSIN HEPARAN SULFATE GLYCOSYLTRANSFERASE -RELATED"/>
    <property type="match status" value="1"/>
</dbReference>
<name>A0AB34IVE8_PRYPA</name>
<accession>A0AB34IVE8</accession>
<evidence type="ECO:0000256" key="2">
    <source>
        <dbReference type="SAM" id="SignalP"/>
    </source>
</evidence>
<dbReference type="Pfam" id="PF03016">
    <property type="entry name" value="Exostosin_GT47"/>
    <property type="match status" value="1"/>
</dbReference>
<feature type="domain" description="Exostosin GT47" evidence="3">
    <location>
        <begin position="69"/>
        <end position="396"/>
    </location>
</feature>
<protein>
    <recommendedName>
        <fullName evidence="3">Exostosin GT47 domain-containing protein</fullName>
    </recommendedName>
</protein>
<feature type="signal peptide" evidence="2">
    <location>
        <begin position="1"/>
        <end position="23"/>
    </location>
</feature>
<gene>
    <name evidence="4" type="ORF">AB1Y20_007501</name>
</gene>
<reference evidence="4 5" key="1">
    <citation type="journal article" date="2024" name="Science">
        <title>Giant polyketide synthase enzymes in the biosynthesis of giant marine polyether toxins.</title>
        <authorList>
            <person name="Fallon T.R."/>
            <person name="Shende V.V."/>
            <person name="Wierzbicki I.H."/>
            <person name="Pendleton A.L."/>
            <person name="Watervoot N.F."/>
            <person name="Auber R.P."/>
            <person name="Gonzalez D.J."/>
            <person name="Wisecaver J.H."/>
            <person name="Moore B.S."/>
        </authorList>
    </citation>
    <scope>NUCLEOTIDE SEQUENCE [LARGE SCALE GENOMIC DNA]</scope>
    <source>
        <strain evidence="4 5">12B1</strain>
    </source>
</reference>
<dbReference type="InterPro" id="IPR004263">
    <property type="entry name" value="Exostosin"/>
</dbReference>
<feature type="chain" id="PRO_5044326626" description="Exostosin GT47 domain-containing protein" evidence="2">
    <location>
        <begin position="24"/>
        <end position="476"/>
    </location>
</feature>
<dbReference type="Proteomes" id="UP001515480">
    <property type="component" value="Unassembled WGS sequence"/>
</dbReference>
<dbReference type="GO" id="GO:0016757">
    <property type="term" value="F:glycosyltransferase activity"/>
    <property type="evidence" value="ECO:0007669"/>
    <property type="project" value="InterPro"/>
</dbReference>
<comment type="caution">
    <text evidence="4">The sequence shown here is derived from an EMBL/GenBank/DDBJ whole genome shotgun (WGS) entry which is preliminary data.</text>
</comment>